<evidence type="ECO:0000259" key="1">
    <source>
        <dbReference type="SMART" id="SM00507"/>
    </source>
</evidence>
<organism evidence="2 3">
    <name type="scientific">Fibrisoma limi BUZ 3</name>
    <dbReference type="NCBI Taxonomy" id="1185876"/>
    <lineage>
        <taxon>Bacteria</taxon>
        <taxon>Pseudomonadati</taxon>
        <taxon>Bacteroidota</taxon>
        <taxon>Cytophagia</taxon>
        <taxon>Cytophagales</taxon>
        <taxon>Spirosomataceae</taxon>
        <taxon>Fibrisoma</taxon>
    </lineage>
</organism>
<name>I2GKU6_9BACT</name>
<reference evidence="2 3" key="1">
    <citation type="journal article" date="2012" name="J. Bacteriol.">
        <title>Genome Sequence of the Filamentous Bacterium Fibrisoma limi BUZ 3T.</title>
        <authorList>
            <person name="Filippini M."/>
            <person name="Qi W."/>
            <person name="Jaenicke S."/>
            <person name="Goesmann A."/>
            <person name="Smits T.H."/>
            <person name="Bagheri H.C."/>
        </authorList>
    </citation>
    <scope>NUCLEOTIDE SEQUENCE [LARGE SCALE GENOMIC DNA]</scope>
    <source>
        <strain evidence="3">BUZ 3T</strain>
    </source>
</reference>
<keyword evidence="3" id="KW-1185">Reference proteome</keyword>
<dbReference type="EMBL" id="CAIT01000007">
    <property type="protein sequence ID" value="CCH54522.1"/>
    <property type="molecule type" value="Genomic_DNA"/>
</dbReference>
<protein>
    <recommendedName>
        <fullName evidence="1">HNH nuclease domain-containing protein</fullName>
    </recommendedName>
</protein>
<evidence type="ECO:0000313" key="2">
    <source>
        <dbReference type="EMBL" id="CCH54522.1"/>
    </source>
</evidence>
<dbReference type="STRING" id="1185876.BN8_03703"/>
<dbReference type="eggNOG" id="COG1403">
    <property type="taxonomic scope" value="Bacteria"/>
</dbReference>
<dbReference type="OrthoDB" id="9154548at2"/>
<dbReference type="SMART" id="SM00507">
    <property type="entry name" value="HNHc"/>
    <property type="match status" value="1"/>
</dbReference>
<accession>I2GKU6</accession>
<comment type="caution">
    <text evidence="2">The sequence shown here is derived from an EMBL/GenBank/DDBJ whole genome shotgun (WGS) entry which is preliminary data.</text>
</comment>
<gene>
    <name evidence="2" type="ORF">BN8_03703</name>
</gene>
<dbReference type="RefSeq" id="WP_009283100.1">
    <property type="nucleotide sequence ID" value="NZ_CAIT01000007.1"/>
</dbReference>
<dbReference type="InterPro" id="IPR003615">
    <property type="entry name" value="HNH_nuc"/>
</dbReference>
<feature type="domain" description="HNH nuclease" evidence="1">
    <location>
        <begin position="13"/>
        <end position="62"/>
    </location>
</feature>
<dbReference type="CDD" id="cd00085">
    <property type="entry name" value="HNHc"/>
    <property type="match status" value="1"/>
</dbReference>
<dbReference type="Proteomes" id="UP000009309">
    <property type="component" value="Unassembled WGS sequence"/>
</dbReference>
<sequence>MLNQEPNREPPDSVKRHLRQEAGFGCCICGIPIYDYHHIIEFGKKKHHNPDDMMLLCPFHHRLASAYALSVSVQREAKKNPYNIRQGYAEGVLYTPEKVIIINMGQNFFVGENTGLYIEDYPLVSVKLDNEGRILLSVNLYDNADNLLAIIEDNEWISGDPMAWDIEFGINKLTIREKSRTISLSIDASSKPVELKGHLWYKGHHFDVSKDQLSFGPTHVSFVGMVYYNAYINAKPSIQSMQMQPVPPFGRSFIGAGLDNIDEWYDKTIVEYKAHKKEFFFKTLKENIEKRRRLPPPFIQL</sequence>
<dbReference type="AlphaFoldDB" id="I2GKU6"/>
<evidence type="ECO:0000313" key="3">
    <source>
        <dbReference type="Proteomes" id="UP000009309"/>
    </source>
</evidence>
<proteinExistence type="predicted"/>